<reference evidence="1" key="2">
    <citation type="journal article" date="2015" name="Data Brief">
        <title>Shoot transcriptome of the giant reed, Arundo donax.</title>
        <authorList>
            <person name="Barrero R.A."/>
            <person name="Guerrero F.D."/>
            <person name="Moolhuijzen P."/>
            <person name="Goolsby J.A."/>
            <person name="Tidwell J."/>
            <person name="Bellgard S.E."/>
            <person name="Bellgard M.I."/>
        </authorList>
    </citation>
    <scope>NUCLEOTIDE SEQUENCE</scope>
    <source>
        <tissue evidence="1">Shoot tissue taken approximately 20 cm above the soil surface</tissue>
    </source>
</reference>
<dbReference type="AlphaFoldDB" id="A0A0A9D295"/>
<evidence type="ECO:0000313" key="1">
    <source>
        <dbReference type="EMBL" id="JAD81926.1"/>
    </source>
</evidence>
<accession>A0A0A9D295</accession>
<organism evidence="1">
    <name type="scientific">Arundo donax</name>
    <name type="common">Giant reed</name>
    <name type="synonym">Donax arundinaceus</name>
    <dbReference type="NCBI Taxonomy" id="35708"/>
    <lineage>
        <taxon>Eukaryota</taxon>
        <taxon>Viridiplantae</taxon>
        <taxon>Streptophyta</taxon>
        <taxon>Embryophyta</taxon>
        <taxon>Tracheophyta</taxon>
        <taxon>Spermatophyta</taxon>
        <taxon>Magnoliopsida</taxon>
        <taxon>Liliopsida</taxon>
        <taxon>Poales</taxon>
        <taxon>Poaceae</taxon>
        <taxon>PACMAD clade</taxon>
        <taxon>Arundinoideae</taxon>
        <taxon>Arundineae</taxon>
        <taxon>Arundo</taxon>
    </lineage>
</organism>
<name>A0A0A9D295_ARUDO</name>
<protein>
    <submittedName>
        <fullName evidence="1">Uncharacterized protein</fullName>
    </submittedName>
</protein>
<dbReference type="EMBL" id="GBRH01215969">
    <property type="protein sequence ID" value="JAD81926.1"/>
    <property type="molecule type" value="Transcribed_RNA"/>
</dbReference>
<sequence length="57" mass="6671">MFIFFSLQSDTAYKHNVYLITTSLDKKNKHSNQNQIKHDAYRGSTKVQLKFANPSHQ</sequence>
<reference evidence="1" key="1">
    <citation type="submission" date="2014-09" db="EMBL/GenBank/DDBJ databases">
        <authorList>
            <person name="Magalhaes I.L.F."/>
            <person name="Oliveira U."/>
            <person name="Santos F.R."/>
            <person name="Vidigal T.H.D.A."/>
            <person name="Brescovit A.D."/>
            <person name="Santos A.J."/>
        </authorList>
    </citation>
    <scope>NUCLEOTIDE SEQUENCE</scope>
    <source>
        <tissue evidence="1">Shoot tissue taken approximately 20 cm above the soil surface</tissue>
    </source>
</reference>
<proteinExistence type="predicted"/>